<reference evidence="1" key="1">
    <citation type="submission" date="2014-09" db="EMBL/GenBank/DDBJ databases">
        <authorList>
            <person name="Magalhaes I.L.F."/>
            <person name="Oliveira U."/>
            <person name="Santos F.R."/>
            <person name="Vidigal T.H.D.A."/>
            <person name="Brescovit A.D."/>
            <person name="Santos A.J."/>
        </authorList>
    </citation>
    <scope>NUCLEOTIDE SEQUENCE</scope>
    <source>
        <tissue evidence="1">Shoot tissue taken approximately 20 cm above the soil surface</tissue>
    </source>
</reference>
<accession>A0A0A8XR01</accession>
<proteinExistence type="predicted"/>
<name>A0A0A8XR01_ARUDO</name>
<reference evidence="1" key="2">
    <citation type="journal article" date="2015" name="Data Brief">
        <title>Shoot transcriptome of the giant reed, Arundo donax.</title>
        <authorList>
            <person name="Barrero R.A."/>
            <person name="Guerrero F.D."/>
            <person name="Moolhuijzen P."/>
            <person name="Goolsby J.A."/>
            <person name="Tidwell J."/>
            <person name="Bellgard S.E."/>
            <person name="Bellgard M.I."/>
        </authorList>
    </citation>
    <scope>NUCLEOTIDE SEQUENCE</scope>
    <source>
        <tissue evidence="1">Shoot tissue taken approximately 20 cm above the soil surface</tissue>
    </source>
</reference>
<dbReference type="EMBL" id="GBRH01281531">
    <property type="protein sequence ID" value="JAD16364.1"/>
    <property type="molecule type" value="Transcribed_RNA"/>
</dbReference>
<sequence length="24" mass="2883">MLKVVKLLSESMYNDIITQYQPRL</sequence>
<dbReference type="AlphaFoldDB" id="A0A0A8XR01"/>
<organism evidence="1">
    <name type="scientific">Arundo donax</name>
    <name type="common">Giant reed</name>
    <name type="synonym">Donax arundinaceus</name>
    <dbReference type="NCBI Taxonomy" id="35708"/>
    <lineage>
        <taxon>Eukaryota</taxon>
        <taxon>Viridiplantae</taxon>
        <taxon>Streptophyta</taxon>
        <taxon>Embryophyta</taxon>
        <taxon>Tracheophyta</taxon>
        <taxon>Spermatophyta</taxon>
        <taxon>Magnoliopsida</taxon>
        <taxon>Liliopsida</taxon>
        <taxon>Poales</taxon>
        <taxon>Poaceae</taxon>
        <taxon>PACMAD clade</taxon>
        <taxon>Arundinoideae</taxon>
        <taxon>Arundineae</taxon>
        <taxon>Arundo</taxon>
    </lineage>
</organism>
<protein>
    <submittedName>
        <fullName evidence="1">Uncharacterized protein</fullName>
    </submittedName>
</protein>
<evidence type="ECO:0000313" key="1">
    <source>
        <dbReference type="EMBL" id="JAD16364.1"/>
    </source>
</evidence>